<proteinExistence type="predicted"/>
<reference evidence="1 2" key="1">
    <citation type="submission" date="2024-02" db="EMBL/GenBank/DDBJ databases">
        <title>Roseibium algae sp. nov., isolated from marine alga (Grateloupia sp.), showing potential in myo-inositol conversion.</title>
        <authorList>
            <person name="Wang Y."/>
        </authorList>
    </citation>
    <scope>NUCLEOTIDE SEQUENCE [LARGE SCALE GENOMIC DNA]</scope>
    <source>
        <strain evidence="1 2">H3510</strain>
    </source>
</reference>
<gene>
    <name evidence="1" type="ORF">V6575_23275</name>
</gene>
<organism evidence="1 2">
    <name type="scientific">Roseibium algae</name>
    <dbReference type="NCBI Taxonomy" id="3123038"/>
    <lineage>
        <taxon>Bacteria</taxon>
        <taxon>Pseudomonadati</taxon>
        <taxon>Pseudomonadota</taxon>
        <taxon>Alphaproteobacteria</taxon>
        <taxon>Hyphomicrobiales</taxon>
        <taxon>Stappiaceae</taxon>
        <taxon>Roseibium</taxon>
    </lineage>
</organism>
<dbReference type="Proteomes" id="UP001385499">
    <property type="component" value="Unassembled WGS sequence"/>
</dbReference>
<evidence type="ECO:0000313" key="2">
    <source>
        <dbReference type="Proteomes" id="UP001385499"/>
    </source>
</evidence>
<keyword evidence="2" id="KW-1185">Reference proteome</keyword>
<protein>
    <submittedName>
        <fullName evidence="1">Uncharacterized protein</fullName>
    </submittedName>
</protein>
<comment type="caution">
    <text evidence="1">The sequence shown here is derived from an EMBL/GenBank/DDBJ whole genome shotgun (WGS) entry which is preliminary data.</text>
</comment>
<accession>A0ABU8TT59</accession>
<name>A0ABU8TT59_9HYPH</name>
<dbReference type="RefSeq" id="WP_340277900.1">
    <property type="nucleotide sequence ID" value="NZ_JBAKIA010000044.1"/>
</dbReference>
<evidence type="ECO:0000313" key="1">
    <source>
        <dbReference type="EMBL" id="MEJ8476998.1"/>
    </source>
</evidence>
<sequence length="40" mass="4590">MSGLLMFEAHKASQGRLTAMAYAMRLAGALHRERFEDEHR</sequence>
<dbReference type="EMBL" id="JBAKIA010000044">
    <property type="protein sequence ID" value="MEJ8476998.1"/>
    <property type="molecule type" value="Genomic_DNA"/>
</dbReference>